<evidence type="ECO:0000313" key="3">
    <source>
        <dbReference type="Proteomes" id="UP000292702"/>
    </source>
</evidence>
<feature type="compositionally biased region" description="Polar residues" evidence="1">
    <location>
        <begin position="704"/>
        <end position="713"/>
    </location>
</feature>
<reference evidence="2 3" key="1">
    <citation type="submission" date="2018-11" db="EMBL/GenBank/DDBJ databases">
        <title>Genome assembly of Steccherinum ochraceum LE-BIN_3174, the white-rot fungus of the Steccherinaceae family (The Residual Polyporoid clade, Polyporales, Basidiomycota).</title>
        <authorList>
            <person name="Fedorova T.V."/>
            <person name="Glazunova O.A."/>
            <person name="Landesman E.O."/>
            <person name="Moiseenko K.V."/>
            <person name="Psurtseva N.V."/>
            <person name="Savinova O.S."/>
            <person name="Shakhova N.V."/>
            <person name="Tyazhelova T.V."/>
            <person name="Vasina D.V."/>
        </authorList>
    </citation>
    <scope>NUCLEOTIDE SEQUENCE [LARGE SCALE GENOMIC DNA]</scope>
    <source>
        <strain evidence="2 3">LE-BIN_3174</strain>
    </source>
</reference>
<name>A0A4R0RXJ6_9APHY</name>
<feature type="region of interest" description="Disordered" evidence="1">
    <location>
        <begin position="349"/>
        <end position="372"/>
    </location>
</feature>
<feature type="region of interest" description="Disordered" evidence="1">
    <location>
        <begin position="104"/>
        <end position="139"/>
    </location>
</feature>
<comment type="caution">
    <text evidence="2">The sequence shown here is derived from an EMBL/GenBank/DDBJ whole genome shotgun (WGS) entry which is preliminary data.</text>
</comment>
<proteinExistence type="predicted"/>
<dbReference type="OrthoDB" id="21151at2759"/>
<protein>
    <recommendedName>
        <fullName evidence="4">Myosin-binding domain-containing protein</fullName>
    </recommendedName>
</protein>
<feature type="region of interest" description="Disordered" evidence="1">
    <location>
        <begin position="702"/>
        <end position="739"/>
    </location>
</feature>
<feature type="region of interest" description="Disordered" evidence="1">
    <location>
        <begin position="474"/>
        <end position="502"/>
    </location>
</feature>
<evidence type="ECO:0000313" key="2">
    <source>
        <dbReference type="EMBL" id="TCD71725.1"/>
    </source>
</evidence>
<feature type="compositionally biased region" description="Low complexity" evidence="1">
    <location>
        <begin position="118"/>
        <end position="130"/>
    </location>
</feature>
<feature type="region of interest" description="Disordered" evidence="1">
    <location>
        <begin position="574"/>
        <end position="598"/>
    </location>
</feature>
<sequence>MAQPVFDDHPLEEYFRQSGEVIEDMPGTHADVLAEPYHDSGAAQSGSDDALPESFQLPGFLSKGVQVLNTLLCSSPDNQFVERFKYDVISSALLSSTLSATPRSAVMPGRLPDEPGDSSRTSSTTDPTDPQNAEDRSAQLDSLQVPTALVSVAIVAVSAEYYFVALFILAFALAIHHSVKSHANRATIMSSTASALNELISAGNVWDSTMNQAMVIVEKEERSRKVHPIFPIVAQRLSSEDDDKCTVYTDFGQRYRNRLYQRSVLRGFLRCSASGPSAFYGPTSPHSPFSPLRVALQSSLHTTQNQCDNIRQLLSALTSPEQASQLSEMYAPSSPTGPSFLQLDQLHPRPMSDPVANWRKRTSSLPSESPYNKRATWNGSYVALAQASKPTSNSTRRSDRRRSDLTLLFNAPPPTKLSSMSAPPTPLPGSQLFDVQEEAEMSDEEEDAPHLPELSEQYFGMAALDLRKKRQSAGLSSLRMSGPPSYSTQTSRSPQSLTTASRFTLPQTSRNPLSLSALRLALHGALSAKRYACSHLLALRFEDEDLSYWEDVRSMMALLTTTFSDASARLTDALDDNEKKRMRDERPAPSEQSPNFEARITPSKSMQEMVGFAPMPSHLTRFATHVDAISTALDDARTHLEHCVASLRDPIKQSMSADPFLDTEIPLPPTEHPALQAYDRLRKELGFALRECERGREHLLNTIMPPSSHSSHMTDGEDEAEATPSLVPDTATSDGGASAGSLSLAVPPVLTILEPVTGLGLDVPQDDATEHLLMGTSSQHLPPPGIDQVYEADSGVVGIFTRERSKLSREDRIRMAKERRRESGGRGHLAFKGEEVQEVVHAKGQWGPGGEVVQELKDVIWKVSEKKRRLSEQVQGWQTESEEMARRHSSAGASGAALTLPQLEEDAARSADVADTNTILDVFADTEDEPTPTDSSELKADISSTMDMLRTTPVESPFFNAEAAAADTSIPDFDEDGDGGLAYLES</sequence>
<dbReference type="Proteomes" id="UP000292702">
    <property type="component" value="Unassembled WGS sequence"/>
</dbReference>
<dbReference type="AlphaFoldDB" id="A0A4R0RXJ6"/>
<keyword evidence="3" id="KW-1185">Reference proteome</keyword>
<evidence type="ECO:0008006" key="4">
    <source>
        <dbReference type="Google" id="ProtNLM"/>
    </source>
</evidence>
<evidence type="ECO:0000256" key="1">
    <source>
        <dbReference type="SAM" id="MobiDB-lite"/>
    </source>
</evidence>
<gene>
    <name evidence="2" type="ORF">EIP91_005491</name>
</gene>
<organism evidence="2 3">
    <name type="scientific">Steccherinum ochraceum</name>
    <dbReference type="NCBI Taxonomy" id="92696"/>
    <lineage>
        <taxon>Eukaryota</taxon>
        <taxon>Fungi</taxon>
        <taxon>Dikarya</taxon>
        <taxon>Basidiomycota</taxon>
        <taxon>Agaricomycotina</taxon>
        <taxon>Agaricomycetes</taxon>
        <taxon>Polyporales</taxon>
        <taxon>Steccherinaceae</taxon>
        <taxon>Steccherinum</taxon>
    </lineage>
</organism>
<feature type="region of interest" description="Disordered" evidence="1">
    <location>
        <begin position="873"/>
        <end position="895"/>
    </location>
</feature>
<feature type="region of interest" description="Disordered" evidence="1">
    <location>
        <begin position="966"/>
        <end position="986"/>
    </location>
</feature>
<feature type="compositionally biased region" description="Low complexity" evidence="1">
    <location>
        <begin position="729"/>
        <end position="739"/>
    </location>
</feature>
<feature type="compositionally biased region" description="Basic and acidic residues" evidence="1">
    <location>
        <begin position="576"/>
        <end position="588"/>
    </location>
</feature>
<dbReference type="STRING" id="92696.A0A4R0RXJ6"/>
<dbReference type="EMBL" id="RWJN01000003">
    <property type="protein sequence ID" value="TCD71725.1"/>
    <property type="molecule type" value="Genomic_DNA"/>
</dbReference>
<feature type="compositionally biased region" description="Polar residues" evidence="1">
    <location>
        <begin position="363"/>
        <end position="372"/>
    </location>
</feature>
<accession>A0A4R0RXJ6</accession>
<feature type="region of interest" description="Disordered" evidence="1">
    <location>
        <begin position="386"/>
        <end position="431"/>
    </location>
</feature>